<dbReference type="InterPro" id="IPR016181">
    <property type="entry name" value="Acyl_CoA_acyltransferase"/>
</dbReference>
<sequence>MIVLHTERLTLRPLDQRDAAFMLELLNDPEWLRLIGDRQVRTLDDAARYIEDHMLASYRQHGFGFYGIEINASGVLAGLCGLVKRDWLDHIDLGYALLPAWRGKGIAREAAQTMFHYARDTLRLPRLLATTRSYNHGSQKVLEYIGMQYERDIPHPDGSRMLMLYSWQADQAQPQLDHA</sequence>
<feature type="domain" description="N-acetyltransferase" evidence="1">
    <location>
        <begin position="9"/>
        <end position="168"/>
    </location>
</feature>
<keyword evidence="3" id="KW-1185">Reference proteome</keyword>
<name>A0A847S7E8_9NEIS</name>
<organism evidence="2 3">
    <name type="scientific">Leeia aquatica</name>
    <dbReference type="NCBI Taxonomy" id="2725557"/>
    <lineage>
        <taxon>Bacteria</taxon>
        <taxon>Pseudomonadati</taxon>
        <taxon>Pseudomonadota</taxon>
        <taxon>Betaproteobacteria</taxon>
        <taxon>Neisseriales</taxon>
        <taxon>Leeiaceae</taxon>
        <taxon>Leeia</taxon>
    </lineage>
</organism>
<reference evidence="2 3" key="1">
    <citation type="submission" date="2020-04" db="EMBL/GenBank/DDBJ databases">
        <title>Draft genome of Leeia sp. IMCC25680.</title>
        <authorList>
            <person name="Song J."/>
            <person name="Cho J.-C."/>
        </authorList>
    </citation>
    <scope>NUCLEOTIDE SEQUENCE [LARGE SCALE GENOMIC DNA]</scope>
    <source>
        <strain evidence="2 3">IMCC25680</strain>
    </source>
</reference>
<dbReference type="EMBL" id="JABAIM010000002">
    <property type="protein sequence ID" value="NLR75683.1"/>
    <property type="molecule type" value="Genomic_DNA"/>
</dbReference>
<dbReference type="Gene3D" id="3.40.630.30">
    <property type="match status" value="1"/>
</dbReference>
<comment type="caution">
    <text evidence="2">The sequence shown here is derived from an EMBL/GenBank/DDBJ whole genome shotgun (WGS) entry which is preliminary data.</text>
</comment>
<keyword evidence="2" id="KW-0808">Transferase</keyword>
<dbReference type="RefSeq" id="WP_168877332.1">
    <property type="nucleotide sequence ID" value="NZ_JABAIM010000002.1"/>
</dbReference>
<dbReference type="Pfam" id="PF13302">
    <property type="entry name" value="Acetyltransf_3"/>
    <property type="match status" value="1"/>
</dbReference>
<dbReference type="InterPro" id="IPR051531">
    <property type="entry name" value="N-acetyltransferase"/>
</dbReference>
<evidence type="ECO:0000259" key="1">
    <source>
        <dbReference type="PROSITE" id="PS51186"/>
    </source>
</evidence>
<proteinExistence type="predicted"/>
<gene>
    <name evidence="2" type="ORF">HF682_10970</name>
</gene>
<dbReference type="PANTHER" id="PTHR43792">
    <property type="entry name" value="GNAT FAMILY, PUTATIVE (AFU_ORTHOLOGUE AFUA_3G00765)-RELATED-RELATED"/>
    <property type="match status" value="1"/>
</dbReference>
<evidence type="ECO:0000313" key="3">
    <source>
        <dbReference type="Proteomes" id="UP000587991"/>
    </source>
</evidence>
<protein>
    <submittedName>
        <fullName evidence="2">GNAT family N-acetyltransferase</fullName>
    </submittedName>
</protein>
<accession>A0A847S7E8</accession>
<dbReference type="InterPro" id="IPR000182">
    <property type="entry name" value="GNAT_dom"/>
</dbReference>
<dbReference type="SUPFAM" id="SSF55729">
    <property type="entry name" value="Acyl-CoA N-acyltransferases (Nat)"/>
    <property type="match status" value="1"/>
</dbReference>
<dbReference type="AlphaFoldDB" id="A0A847S7E8"/>
<dbReference type="GO" id="GO:0016747">
    <property type="term" value="F:acyltransferase activity, transferring groups other than amino-acyl groups"/>
    <property type="evidence" value="ECO:0007669"/>
    <property type="project" value="InterPro"/>
</dbReference>
<evidence type="ECO:0000313" key="2">
    <source>
        <dbReference type="EMBL" id="NLR75683.1"/>
    </source>
</evidence>
<dbReference type="Proteomes" id="UP000587991">
    <property type="component" value="Unassembled WGS sequence"/>
</dbReference>
<dbReference type="PANTHER" id="PTHR43792:SF1">
    <property type="entry name" value="N-ACETYLTRANSFERASE DOMAIN-CONTAINING PROTEIN"/>
    <property type="match status" value="1"/>
</dbReference>
<dbReference type="PROSITE" id="PS51186">
    <property type="entry name" value="GNAT"/>
    <property type="match status" value="1"/>
</dbReference>